<proteinExistence type="predicted"/>
<accession>A0ABT7SZ57</accession>
<dbReference type="PANTHER" id="PTHR34220">
    <property type="entry name" value="SENSOR HISTIDINE KINASE YPDA"/>
    <property type="match status" value="1"/>
</dbReference>
<reference evidence="3 4" key="1">
    <citation type="submission" date="2023-06" db="EMBL/GenBank/DDBJ databases">
        <title>Alteromonas sp. ASW11-36 isolated from intertidal sand.</title>
        <authorList>
            <person name="Li Y."/>
        </authorList>
    </citation>
    <scope>NUCLEOTIDE SEQUENCE [LARGE SCALE GENOMIC DNA]</scope>
    <source>
        <strain evidence="3 4">ASW11-36</strain>
    </source>
</reference>
<dbReference type="PANTHER" id="PTHR34220:SF7">
    <property type="entry name" value="SENSOR HISTIDINE KINASE YPDA"/>
    <property type="match status" value="1"/>
</dbReference>
<dbReference type="Pfam" id="PF06580">
    <property type="entry name" value="His_kinase"/>
    <property type="match status" value="1"/>
</dbReference>
<organism evidence="3 4">
    <name type="scientific">Alteromonas arenosi</name>
    <dbReference type="NCBI Taxonomy" id="3055817"/>
    <lineage>
        <taxon>Bacteria</taxon>
        <taxon>Pseudomonadati</taxon>
        <taxon>Pseudomonadota</taxon>
        <taxon>Gammaproteobacteria</taxon>
        <taxon>Alteromonadales</taxon>
        <taxon>Alteromonadaceae</taxon>
        <taxon>Alteromonas/Salinimonas group</taxon>
        <taxon>Alteromonas</taxon>
    </lineage>
</organism>
<feature type="transmembrane region" description="Helical" evidence="1">
    <location>
        <begin position="6"/>
        <end position="22"/>
    </location>
</feature>
<feature type="transmembrane region" description="Helical" evidence="1">
    <location>
        <begin position="67"/>
        <end position="95"/>
    </location>
</feature>
<name>A0ABT7SZ57_9ALTE</name>
<keyword evidence="3" id="KW-0808">Transferase</keyword>
<gene>
    <name evidence="3" type="ORF">QTP81_12775</name>
</gene>
<evidence type="ECO:0000256" key="1">
    <source>
        <dbReference type="SAM" id="Phobius"/>
    </source>
</evidence>
<evidence type="ECO:0000259" key="2">
    <source>
        <dbReference type="Pfam" id="PF06580"/>
    </source>
</evidence>
<dbReference type="InterPro" id="IPR010559">
    <property type="entry name" value="Sig_transdc_His_kin_internal"/>
</dbReference>
<dbReference type="Proteomes" id="UP001234343">
    <property type="component" value="Unassembled WGS sequence"/>
</dbReference>
<sequence length="305" mass="34864">MNFIWVTPIVFFIVHNLLTLPFKESSKRRLASYLLASLGVLFVYWTISLAMQVVIRGESFSGFQQRLYNVILSTGIIDIVIYIGIVTAAVGAHFYHQAMRERFTLNQVKQELITEQLKVLRSQLNPHFLFNTLNTVTSLVRLKKLDDATLALSELSNMLRISLANKQSQTVSVREEMQFIHSYLLIQKMRFADKLEITTDIDNSCMNVHIPNMLLHPLVENAVQHGSQSNGKNNAVSLSIHLRHGMLEIDLVNNVGAHNSHEGFGIGVHNTRERLKKLYKDFQLELTPLENGLFRTLMRLPQHTD</sequence>
<protein>
    <submittedName>
        <fullName evidence="3">Histidine kinase</fullName>
    </submittedName>
</protein>
<comment type="caution">
    <text evidence="3">The sequence shown here is derived from an EMBL/GenBank/DDBJ whole genome shotgun (WGS) entry which is preliminary data.</text>
</comment>
<dbReference type="InterPro" id="IPR050640">
    <property type="entry name" value="Bact_2-comp_sensor_kinase"/>
</dbReference>
<keyword evidence="1" id="KW-0812">Transmembrane</keyword>
<dbReference type="GO" id="GO:0016301">
    <property type="term" value="F:kinase activity"/>
    <property type="evidence" value="ECO:0007669"/>
    <property type="project" value="UniProtKB-KW"/>
</dbReference>
<keyword evidence="1" id="KW-1133">Transmembrane helix</keyword>
<evidence type="ECO:0000313" key="3">
    <source>
        <dbReference type="EMBL" id="MDM7861468.1"/>
    </source>
</evidence>
<feature type="domain" description="Signal transduction histidine kinase internal region" evidence="2">
    <location>
        <begin position="116"/>
        <end position="195"/>
    </location>
</feature>
<dbReference type="RefSeq" id="WP_289366008.1">
    <property type="nucleotide sequence ID" value="NZ_JAUCBP010000011.1"/>
</dbReference>
<keyword evidence="4" id="KW-1185">Reference proteome</keyword>
<evidence type="ECO:0000313" key="4">
    <source>
        <dbReference type="Proteomes" id="UP001234343"/>
    </source>
</evidence>
<keyword evidence="1" id="KW-0472">Membrane</keyword>
<dbReference type="SUPFAM" id="SSF55874">
    <property type="entry name" value="ATPase domain of HSP90 chaperone/DNA topoisomerase II/histidine kinase"/>
    <property type="match status" value="1"/>
</dbReference>
<dbReference type="Gene3D" id="3.30.565.10">
    <property type="entry name" value="Histidine kinase-like ATPase, C-terminal domain"/>
    <property type="match status" value="1"/>
</dbReference>
<dbReference type="EMBL" id="JAUCBP010000011">
    <property type="protein sequence ID" value="MDM7861468.1"/>
    <property type="molecule type" value="Genomic_DNA"/>
</dbReference>
<feature type="transmembrane region" description="Helical" evidence="1">
    <location>
        <begin position="34"/>
        <end position="55"/>
    </location>
</feature>
<keyword evidence="3" id="KW-0418">Kinase</keyword>
<dbReference type="InterPro" id="IPR036890">
    <property type="entry name" value="HATPase_C_sf"/>
</dbReference>